<sequence>MVKFILLFIFSVTFIKAEVETNKNNWETLTITRFCAVDKKFCEDKLHIDKVAKISFTVCGKKSQAIKIDDNLIDKIKDINEEVIRDWSDDASHDTACGYLIKLDDSKDNYIYLDKNPDLYERKEIKEYIQTLNQTFDKLK</sequence>
<accession>A0ABT8RIH0</accession>
<name>A0ABT8RIH0_9BACT</name>
<organism evidence="1 2">
    <name type="scientific">Rhodocytophaga aerolata</name>
    <dbReference type="NCBI Taxonomy" id="455078"/>
    <lineage>
        <taxon>Bacteria</taxon>
        <taxon>Pseudomonadati</taxon>
        <taxon>Bacteroidota</taxon>
        <taxon>Cytophagia</taxon>
        <taxon>Cytophagales</taxon>
        <taxon>Rhodocytophagaceae</taxon>
        <taxon>Rhodocytophaga</taxon>
    </lineage>
</organism>
<evidence type="ECO:0000313" key="2">
    <source>
        <dbReference type="Proteomes" id="UP001168528"/>
    </source>
</evidence>
<evidence type="ECO:0000313" key="1">
    <source>
        <dbReference type="EMBL" id="MDO1451906.1"/>
    </source>
</evidence>
<dbReference type="Proteomes" id="UP001168528">
    <property type="component" value="Unassembled WGS sequence"/>
</dbReference>
<reference evidence="1" key="1">
    <citation type="submission" date="2023-07" db="EMBL/GenBank/DDBJ databases">
        <title>The genome sequence of Rhodocytophaga aerolata KACC 12507.</title>
        <authorList>
            <person name="Zhang X."/>
        </authorList>
    </citation>
    <scope>NUCLEOTIDE SEQUENCE</scope>
    <source>
        <strain evidence="1">KACC 12507</strain>
    </source>
</reference>
<comment type="caution">
    <text evidence="1">The sequence shown here is derived from an EMBL/GenBank/DDBJ whole genome shotgun (WGS) entry which is preliminary data.</text>
</comment>
<gene>
    <name evidence="1" type="ORF">Q0590_36895</name>
</gene>
<dbReference type="EMBL" id="JAUKPO010000117">
    <property type="protein sequence ID" value="MDO1451906.1"/>
    <property type="molecule type" value="Genomic_DNA"/>
</dbReference>
<protein>
    <submittedName>
        <fullName evidence="1">Uncharacterized protein</fullName>
    </submittedName>
</protein>
<dbReference type="RefSeq" id="WP_302042701.1">
    <property type="nucleotide sequence ID" value="NZ_JAUKPO010000117.1"/>
</dbReference>
<keyword evidence="2" id="KW-1185">Reference proteome</keyword>
<proteinExistence type="predicted"/>